<evidence type="ECO:0000313" key="2">
    <source>
        <dbReference type="EMBL" id="CAD2076927.1"/>
    </source>
</evidence>
<comment type="caution">
    <text evidence="2">The sequence shown here is derived from an EMBL/GenBank/DDBJ whole genome shotgun (WGS) entry which is preliminary data.</text>
</comment>
<feature type="compositionally biased region" description="Polar residues" evidence="1">
    <location>
        <begin position="53"/>
        <end position="68"/>
    </location>
</feature>
<dbReference type="Proteomes" id="UP000521032">
    <property type="component" value="Unassembled WGS sequence"/>
</dbReference>
<reference evidence="2 3" key="1">
    <citation type="submission" date="2020-07" db="EMBL/GenBank/DDBJ databases">
        <authorList>
            <person name="Criscuolo A."/>
        </authorList>
    </citation>
    <scope>NUCLEOTIDE SEQUENCE [LARGE SCALE GENOMIC DNA]</scope>
    <source>
        <strain evidence="3">CIP 111030</strain>
    </source>
</reference>
<gene>
    <name evidence="2" type="ORF">JEOSCH030_01181</name>
</gene>
<feature type="compositionally biased region" description="Basic and acidic residues" evidence="1">
    <location>
        <begin position="129"/>
        <end position="148"/>
    </location>
</feature>
<name>A0A6V7RHW5_9BACL</name>
<keyword evidence="3" id="KW-1185">Reference proteome</keyword>
<feature type="compositionally biased region" description="Basic and acidic residues" evidence="1">
    <location>
        <begin position="31"/>
        <end position="42"/>
    </location>
</feature>
<feature type="compositionally biased region" description="Basic and acidic residues" evidence="1">
    <location>
        <begin position="107"/>
        <end position="121"/>
    </location>
</feature>
<dbReference type="RefSeq" id="WP_186087577.1">
    <property type="nucleotide sequence ID" value="NZ_BMDB01000001.1"/>
</dbReference>
<dbReference type="AlphaFoldDB" id="A0A6V7RHW5"/>
<evidence type="ECO:0000256" key="1">
    <source>
        <dbReference type="SAM" id="MobiDB-lite"/>
    </source>
</evidence>
<evidence type="ECO:0000313" key="3">
    <source>
        <dbReference type="Proteomes" id="UP000521032"/>
    </source>
</evidence>
<organism evidence="2 3">
    <name type="scientific">Phocicoccus schoeneichii</name>
    <dbReference type="NCBI Taxonomy" id="1812261"/>
    <lineage>
        <taxon>Bacteria</taxon>
        <taxon>Bacillati</taxon>
        <taxon>Bacillota</taxon>
        <taxon>Bacilli</taxon>
        <taxon>Bacillales</taxon>
        <taxon>Salinicoccaceae</taxon>
        <taxon>Phocicoccus</taxon>
    </lineage>
</organism>
<sequence>MEFLVPLLIFGIGIAFSAVQSAQESKKKQKRNIDLDKLERPKPKNTPLPKQKPMNNENQAENGKSIWQTLVDDFKEEYQKLEQEEQRKEQPRQTTERQPYSPKQQSKRLEQDMKNALERSKTAARQTARRTEERTRKRPEVAKPEVHVAEVAESNVKVDKPVVGVTKNSKKPNVHPTFDVGNISFDEKAFVNGVIMNEILGPPKSRQKRR</sequence>
<protein>
    <submittedName>
        <fullName evidence="2">Uncharacterized protein</fullName>
    </submittedName>
</protein>
<dbReference type="EMBL" id="CAJEWE010000010">
    <property type="protein sequence ID" value="CAD2076927.1"/>
    <property type="molecule type" value="Genomic_DNA"/>
</dbReference>
<proteinExistence type="predicted"/>
<feature type="region of interest" description="Disordered" evidence="1">
    <location>
        <begin position="20"/>
        <end position="148"/>
    </location>
</feature>
<feature type="compositionally biased region" description="Basic and acidic residues" evidence="1">
    <location>
        <begin position="72"/>
        <end position="95"/>
    </location>
</feature>
<accession>A0A6V7RHW5</accession>